<dbReference type="RefSeq" id="XP_001792985.1">
    <property type="nucleotide sequence ID" value="XM_001792933.1"/>
</dbReference>
<accession>Q0V0T6</accession>
<reference evidence="4" key="1">
    <citation type="journal article" date="2007" name="Plant Cell">
        <title>Dothideomycete-plant interactions illuminated by genome sequencing and EST analysis of the wheat pathogen Stagonospora nodorum.</title>
        <authorList>
            <person name="Hane J.K."/>
            <person name="Lowe R.G."/>
            <person name="Solomon P.S."/>
            <person name="Tan K.C."/>
            <person name="Schoch C.L."/>
            <person name="Spatafora J.W."/>
            <person name="Crous P.W."/>
            <person name="Kodira C."/>
            <person name="Birren B.W."/>
            <person name="Galagan J.E."/>
            <person name="Torriani S.F."/>
            <person name="McDonald B.A."/>
            <person name="Oliver R.P."/>
        </authorList>
    </citation>
    <scope>NUCLEOTIDE SEQUENCE [LARGE SCALE GENOMIC DNA]</scope>
    <source>
        <strain evidence="4">SN15 / ATCC MYA-4574 / FGSC 10173</strain>
    </source>
</reference>
<dbReference type="HOGENOM" id="CLU_809194_0_0_1"/>
<sequence>MATSPTRAFLSNVMSAFQMRFPLRLCFRARAGNRSRSVPGPFNRADELGSTFYPSLHSILPPSFPAHAFSTQMGEAREPEFQVRDNNVSGTNKVANTEHTFGNTHVHLLIANNNGWNSHSHERTLDQRSEHHQEQMETIELRDRVTDVGTAMSKTTPRSHRLPIIIRRNRTLAISAFTLILLTAIIVPLVVHFRPREAASQNTLGVSTPQAAFPQSTLSYTTSSTDPPVTSPMSPPASPSPSPDSSSPTLTPANPPTSRPKTPTSTPPAPTARAKIYTSPGSSCKANSDCAEGLCYSYHSASATCCGSTMWGCPGYDCEKSRDNGCLDPYKCATTGSTRTCVG</sequence>
<dbReference type="GeneID" id="5969835"/>
<evidence type="ECO:0000256" key="1">
    <source>
        <dbReference type="SAM" id="MobiDB-lite"/>
    </source>
</evidence>
<dbReference type="KEGG" id="pno:SNOG_02378"/>
<protein>
    <submittedName>
        <fullName evidence="3">Uncharacterized protein</fullName>
    </submittedName>
</protein>
<evidence type="ECO:0000313" key="4">
    <source>
        <dbReference type="Proteomes" id="UP000001055"/>
    </source>
</evidence>
<organism evidence="3 4">
    <name type="scientific">Phaeosphaeria nodorum (strain SN15 / ATCC MYA-4574 / FGSC 10173)</name>
    <name type="common">Glume blotch fungus</name>
    <name type="synonym">Parastagonospora nodorum</name>
    <dbReference type="NCBI Taxonomy" id="321614"/>
    <lineage>
        <taxon>Eukaryota</taxon>
        <taxon>Fungi</taxon>
        <taxon>Dikarya</taxon>
        <taxon>Ascomycota</taxon>
        <taxon>Pezizomycotina</taxon>
        <taxon>Dothideomycetes</taxon>
        <taxon>Pleosporomycetidae</taxon>
        <taxon>Pleosporales</taxon>
        <taxon>Pleosporineae</taxon>
        <taxon>Phaeosphaeriaceae</taxon>
        <taxon>Parastagonospora</taxon>
    </lineage>
</organism>
<proteinExistence type="predicted"/>
<gene>
    <name evidence="3" type="ORF">SNOG_02378</name>
</gene>
<name>Q0V0T6_PHANO</name>
<feature type="transmembrane region" description="Helical" evidence="2">
    <location>
        <begin position="171"/>
        <end position="191"/>
    </location>
</feature>
<feature type="compositionally biased region" description="Low complexity" evidence="1">
    <location>
        <begin position="243"/>
        <end position="252"/>
    </location>
</feature>
<evidence type="ECO:0000256" key="2">
    <source>
        <dbReference type="SAM" id="Phobius"/>
    </source>
</evidence>
<keyword evidence="2" id="KW-1133">Transmembrane helix</keyword>
<keyword evidence="2" id="KW-0472">Membrane</keyword>
<dbReference type="Proteomes" id="UP000001055">
    <property type="component" value="Unassembled WGS sequence"/>
</dbReference>
<keyword evidence="2" id="KW-0812">Transmembrane</keyword>
<dbReference type="AlphaFoldDB" id="Q0V0T6"/>
<dbReference type="VEuPathDB" id="FungiDB:JI435_023780"/>
<dbReference type="InParanoid" id="Q0V0T6"/>
<feature type="region of interest" description="Disordered" evidence="1">
    <location>
        <begin position="217"/>
        <end position="282"/>
    </location>
</feature>
<dbReference type="EMBL" id="CH445327">
    <property type="protein sequence ID" value="EAT90590.1"/>
    <property type="molecule type" value="Genomic_DNA"/>
</dbReference>
<feature type="compositionally biased region" description="Pro residues" evidence="1">
    <location>
        <begin position="229"/>
        <end position="242"/>
    </location>
</feature>
<evidence type="ECO:0000313" key="3">
    <source>
        <dbReference type="EMBL" id="EAT90590.1"/>
    </source>
</evidence>